<evidence type="ECO:0000313" key="1">
    <source>
        <dbReference type="EMBL" id="MFD2522377.1"/>
    </source>
</evidence>
<organism evidence="1 2">
    <name type="scientific">Emticicia soli</name>
    <dbReference type="NCBI Taxonomy" id="2027878"/>
    <lineage>
        <taxon>Bacteria</taxon>
        <taxon>Pseudomonadati</taxon>
        <taxon>Bacteroidota</taxon>
        <taxon>Cytophagia</taxon>
        <taxon>Cytophagales</taxon>
        <taxon>Leadbetterellaceae</taxon>
        <taxon>Emticicia</taxon>
    </lineage>
</organism>
<reference evidence="2" key="1">
    <citation type="journal article" date="2019" name="Int. J. Syst. Evol. Microbiol.">
        <title>The Global Catalogue of Microorganisms (GCM) 10K type strain sequencing project: providing services to taxonomists for standard genome sequencing and annotation.</title>
        <authorList>
            <consortium name="The Broad Institute Genomics Platform"/>
            <consortium name="The Broad Institute Genome Sequencing Center for Infectious Disease"/>
            <person name="Wu L."/>
            <person name="Ma J."/>
        </authorList>
    </citation>
    <scope>NUCLEOTIDE SEQUENCE [LARGE SCALE GENOMIC DNA]</scope>
    <source>
        <strain evidence="2">KCTC 52344</strain>
    </source>
</reference>
<evidence type="ECO:0000313" key="2">
    <source>
        <dbReference type="Proteomes" id="UP001597510"/>
    </source>
</evidence>
<proteinExistence type="predicted"/>
<gene>
    <name evidence="1" type="ORF">ACFSR2_15880</name>
</gene>
<dbReference type="Proteomes" id="UP001597510">
    <property type="component" value="Unassembled WGS sequence"/>
</dbReference>
<dbReference type="RefSeq" id="WP_340234628.1">
    <property type="nucleotide sequence ID" value="NZ_JBBEWC010000002.1"/>
</dbReference>
<accession>A0ABW5JAL8</accession>
<protein>
    <submittedName>
        <fullName evidence="1">Uncharacterized protein</fullName>
    </submittedName>
</protein>
<keyword evidence="2" id="KW-1185">Reference proteome</keyword>
<comment type="caution">
    <text evidence="1">The sequence shown here is derived from an EMBL/GenBank/DDBJ whole genome shotgun (WGS) entry which is preliminary data.</text>
</comment>
<name>A0ABW5JAL8_9BACT</name>
<dbReference type="EMBL" id="JBHULC010000018">
    <property type="protein sequence ID" value="MFD2522377.1"/>
    <property type="molecule type" value="Genomic_DNA"/>
</dbReference>
<sequence>MYIKPIPDFYSGEHSPIFCWKGSGYVFNQIKEEVLLSYKIYTGMLTHKNDKLYTAWWFTNGKIITSSQLDWRWRVLKGEPKFKLINVTANSESELKKVIAEWL</sequence>